<dbReference type="Gene3D" id="2.80.10.50">
    <property type="match status" value="1"/>
</dbReference>
<dbReference type="Pfam" id="PF14200">
    <property type="entry name" value="RicinB_lectin_2"/>
    <property type="match status" value="1"/>
</dbReference>
<evidence type="ECO:0000313" key="3">
    <source>
        <dbReference type="Proteomes" id="UP001602245"/>
    </source>
</evidence>
<dbReference type="SUPFAM" id="SSF50370">
    <property type="entry name" value="Ricin B-like lectins"/>
    <property type="match status" value="1"/>
</dbReference>
<comment type="caution">
    <text evidence="2">The sequence shown here is derived from an EMBL/GenBank/DDBJ whole genome shotgun (WGS) entry which is preliminary data.</text>
</comment>
<dbReference type="CDD" id="cd00161">
    <property type="entry name" value="beta-trefoil_Ricin-like"/>
    <property type="match status" value="1"/>
</dbReference>
<sequence>MRSWRQCLGTSVVAGVTAVGGMVAVPAALAGPAPGDLLRLGFQLVNLNSQKCLTVTAAGLDDNAILIQRRCTREAADRWRFVRAGDTGMYLVENVNSGKCLTIAGDSVEENGFAVQGACGGDPSGQWRIRRQAGALLPVPASDARLENGRSGRCLTIAGGSDAENGVAVQYTCDTELSRRWSMRLVAGPAVEGRYRPQA</sequence>
<keyword evidence="3" id="KW-1185">Reference proteome</keyword>
<dbReference type="PROSITE" id="PS51318">
    <property type="entry name" value="TAT"/>
    <property type="match status" value="1"/>
</dbReference>
<dbReference type="EMBL" id="JBIAZU010000008">
    <property type="protein sequence ID" value="MFF5296051.1"/>
    <property type="molecule type" value="Genomic_DNA"/>
</dbReference>
<name>A0ABW6WRX1_9ACTN</name>
<accession>A0ABW6WRX1</accession>
<dbReference type="PROSITE" id="PS50231">
    <property type="entry name" value="RICIN_B_LECTIN"/>
    <property type="match status" value="1"/>
</dbReference>
<protein>
    <submittedName>
        <fullName evidence="2">RICIN domain-containing protein</fullName>
    </submittedName>
</protein>
<organism evidence="2 3">
    <name type="scientific">Paractinoplanes globisporus</name>
    <dbReference type="NCBI Taxonomy" id="113565"/>
    <lineage>
        <taxon>Bacteria</taxon>
        <taxon>Bacillati</taxon>
        <taxon>Actinomycetota</taxon>
        <taxon>Actinomycetes</taxon>
        <taxon>Micromonosporales</taxon>
        <taxon>Micromonosporaceae</taxon>
        <taxon>Paractinoplanes</taxon>
    </lineage>
</organism>
<evidence type="ECO:0000313" key="2">
    <source>
        <dbReference type="EMBL" id="MFF5296051.1"/>
    </source>
</evidence>
<dbReference type="InterPro" id="IPR035992">
    <property type="entry name" value="Ricin_B-like_lectins"/>
</dbReference>
<feature type="domain" description="Ricin B lectin" evidence="1">
    <location>
        <begin position="42"/>
        <end position="112"/>
    </location>
</feature>
<dbReference type="InterPro" id="IPR006311">
    <property type="entry name" value="TAT_signal"/>
</dbReference>
<reference evidence="2 3" key="1">
    <citation type="submission" date="2024-10" db="EMBL/GenBank/DDBJ databases">
        <title>The Natural Products Discovery Center: Release of the First 8490 Sequenced Strains for Exploring Actinobacteria Biosynthetic Diversity.</title>
        <authorList>
            <person name="Kalkreuter E."/>
            <person name="Kautsar S.A."/>
            <person name="Yang D."/>
            <person name="Bader C.D."/>
            <person name="Teijaro C.N."/>
            <person name="Fluegel L."/>
            <person name="Davis C.M."/>
            <person name="Simpson J.R."/>
            <person name="Lauterbach L."/>
            <person name="Steele A.D."/>
            <person name="Gui C."/>
            <person name="Meng S."/>
            <person name="Li G."/>
            <person name="Viehrig K."/>
            <person name="Ye F."/>
            <person name="Su P."/>
            <person name="Kiefer A.F."/>
            <person name="Nichols A."/>
            <person name="Cepeda A.J."/>
            <person name="Yan W."/>
            <person name="Fan B."/>
            <person name="Jiang Y."/>
            <person name="Adhikari A."/>
            <person name="Zheng C.-J."/>
            <person name="Schuster L."/>
            <person name="Cowan T.M."/>
            <person name="Smanski M.J."/>
            <person name="Chevrette M.G."/>
            <person name="De Carvalho L.P.S."/>
            <person name="Shen B."/>
        </authorList>
    </citation>
    <scope>NUCLEOTIDE SEQUENCE [LARGE SCALE GENOMIC DNA]</scope>
    <source>
        <strain evidence="2 3">NPDC000087</strain>
    </source>
</reference>
<dbReference type="RefSeq" id="WP_084699408.1">
    <property type="nucleotide sequence ID" value="NZ_JBIAZU010000008.1"/>
</dbReference>
<proteinExistence type="predicted"/>
<gene>
    <name evidence="2" type="ORF">ACFY35_42015</name>
</gene>
<dbReference type="InterPro" id="IPR000772">
    <property type="entry name" value="Ricin_B_lectin"/>
</dbReference>
<dbReference type="Proteomes" id="UP001602245">
    <property type="component" value="Unassembled WGS sequence"/>
</dbReference>
<evidence type="ECO:0000259" key="1">
    <source>
        <dbReference type="Pfam" id="PF14200"/>
    </source>
</evidence>